<dbReference type="AlphaFoldDB" id="A0AAN6YQT0"/>
<reference evidence="1" key="1">
    <citation type="journal article" date="2023" name="Mol. Phylogenet. Evol.">
        <title>Genome-scale phylogeny and comparative genomics of the fungal order Sordariales.</title>
        <authorList>
            <person name="Hensen N."/>
            <person name="Bonometti L."/>
            <person name="Westerberg I."/>
            <person name="Brannstrom I.O."/>
            <person name="Guillou S."/>
            <person name="Cros-Aarteil S."/>
            <person name="Calhoun S."/>
            <person name="Haridas S."/>
            <person name="Kuo A."/>
            <person name="Mondo S."/>
            <person name="Pangilinan J."/>
            <person name="Riley R."/>
            <person name="LaButti K."/>
            <person name="Andreopoulos B."/>
            <person name="Lipzen A."/>
            <person name="Chen C."/>
            <person name="Yan M."/>
            <person name="Daum C."/>
            <person name="Ng V."/>
            <person name="Clum A."/>
            <person name="Steindorff A."/>
            <person name="Ohm R.A."/>
            <person name="Martin F."/>
            <person name="Silar P."/>
            <person name="Natvig D.O."/>
            <person name="Lalanne C."/>
            <person name="Gautier V."/>
            <person name="Ament-Velasquez S.L."/>
            <person name="Kruys A."/>
            <person name="Hutchinson M.I."/>
            <person name="Powell A.J."/>
            <person name="Barry K."/>
            <person name="Miller A.N."/>
            <person name="Grigoriev I.V."/>
            <person name="Debuchy R."/>
            <person name="Gladieux P."/>
            <person name="Hiltunen Thoren M."/>
            <person name="Johannesson H."/>
        </authorList>
    </citation>
    <scope>NUCLEOTIDE SEQUENCE</scope>
    <source>
        <strain evidence="1">CBS 508.74</strain>
    </source>
</reference>
<accession>A0AAN6YQT0</accession>
<proteinExistence type="predicted"/>
<dbReference type="GeneID" id="89932679"/>
<dbReference type="RefSeq" id="XP_064669356.1">
    <property type="nucleotide sequence ID" value="XM_064808556.1"/>
</dbReference>
<organism evidence="1 2">
    <name type="scientific">Canariomyces notabilis</name>
    <dbReference type="NCBI Taxonomy" id="2074819"/>
    <lineage>
        <taxon>Eukaryota</taxon>
        <taxon>Fungi</taxon>
        <taxon>Dikarya</taxon>
        <taxon>Ascomycota</taxon>
        <taxon>Pezizomycotina</taxon>
        <taxon>Sordariomycetes</taxon>
        <taxon>Sordariomycetidae</taxon>
        <taxon>Sordariales</taxon>
        <taxon>Chaetomiaceae</taxon>
        <taxon>Canariomyces</taxon>
    </lineage>
</organism>
<name>A0AAN6YQT0_9PEZI</name>
<evidence type="ECO:0000313" key="2">
    <source>
        <dbReference type="Proteomes" id="UP001302812"/>
    </source>
</evidence>
<comment type="caution">
    <text evidence="1">The sequence shown here is derived from an EMBL/GenBank/DDBJ whole genome shotgun (WGS) entry which is preliminary data.</text>
</comment>
<dbReference type="EMBL" id="MU853344">
    <property type="protein sequence ID" value="KAK4111786.1"/>
    <property type="molecule type" value="Genomic_DNA"/>
</dbReference>
<dbReference type="Proteomes" id="UP001302812">
    <property type="component" value="Unassembled WGS sequence"/>
</dbReference>
<gene>
    <name evidence="1" type="ORF">N656DRAFT_122135</name>
</gene>
<protein>
    <submittedName>
        <fullName evidence="1">Uncharacterized protein</fullName>
    </submittedName>
</protein>
<reference evidence="1" key="2">
    <citation type="submission" date="2023-05" db="EMBL/GenBank/DDBJ databases">
        <authorList>
            <consortium name="Lawrence Berkeley National Laboratory"/>
            <person name="Steindorff A."/>
            <person name="Hensen N."/>
            <person name="Bonometti L."/>
            <person name="Westerberg I."/>
            <person name="Brannstrom I.O."/>
            <person name="Guillou S."/>
            <person name="Cros-Aarteil S."/>
            <person name="Calhoun S."/>
            <person name="Haridas S."/>
            <person name="Kuo A."/>
            <person name="Mondo S."/>
            <person name="Pangilinan J."/>
            <person name="Riley R."/>
            <person name="Labutti K."/>
            <person name="Andreopoulos B."/>
            <person name="Lipzen A."/>
            <person name="Chen C."/>
            <person name="Yanf M."/>
            <person name="Daum C."/>
            <person name="Ng V."/>
            <person name="Clum A."/>
            <person name="Ohm R."/>
            <person name="Martin F."/>
            <person name="Silar P."/>
            <person name="Natvig D."/>
            <person name="Lalanne C."/>
            <person name="Gautier V."/>
            <person name="Ament-Velasquez S.L."/>
            <person name="Kruys A."/>
            <person name="Hutchinson M.I."/>
            <person name="Powell A.J."/>
            <person name="Barry K."/>
            <person name="Miller A.N."/>
            <person name="Grigoriev I.V."/>
            <person name="Debuchy R."/>
            <person name="Gladieux P."/>
            <person name="Thoren M.H."/>
            <person name="Johannesson H."/>
        </authorList>
    </citation>
    <scope>NUCLEOTIDE SEQUENCE</scope>
    <source>
        <strain evidence="1">CBS 508.74</strain>
    </source>
</reference>
<sequence>MASDTLPTLPVPLEGLVNYVAKHPETPMVELMEPFRKYEGHLRQAFAQDPGNELLKDPHVNVLPLFTEDTPNIKIRARNLASESEEERSKYIMPLSKEVRRPHNSPAIVQSLKDFQRNFNVFSESSLIELDWSNVVAAGSSVVNSLLPVPDEYNKSKRGLREFYHEKFSPASDVDLFLYGLTEEQAVEKIRDIEARIRDALLTETTTVRTKHAVTICSQYPTRHVQVISQLAIPRPLPGDLRSFFADCSPYLQIRFGDLDWLRRGLLGCCLRWQAGLLYPPCPSVIHNPDQPHRLVAPEPVV</sequence>
<keyword evidence="2" id="KW-1185">Reference proteome</keyword>
<evidence type="ECO:0000313" key="1">
    <source>
        <dbReference type="EMBL" id="KAK4111786.1"/>
    </source>
</evidence>